<comment type="subcellular location">
    <subcellularLocation>
        <location evidence="1">Cell outer membrane</location>
    </subcellularLocation>
</comment>
<dbReference type="RefSeq" id="WP_311593788.1">
    <property type="nucleotide sequence ID" value="NZ_JAVRHV010000005.1"/>
</dbReference>
<feature type="chain" id="PRO_5046983194" evidence="4">
    <location>
        <begin position="21"/>
        <end position="940"/>
    </location>
</feature>
<dbReference type="Gene3D" id="2.60.40.1120">
    <property type="entry name" value="Carboxypeptidase-like, regulatory domain"/>
    <property type="match status" value="1"/>
</dbReference>
<evidence type="ECO:0000313" key="6">
    <source>
        <dbReference type="Proteomes" id="UP001252186"/>
    </source>
</evidence>
<dbReference type="Pfam" id="PF13715">
    <property type="entry name" value="CarbopepD_reg_2"/>
    <property type="match status" value="1"/>
</dbReference>
<keyword evidence="4" id="KW-0732">Signal</keyword>
<evidence type="ECO:0000256" key="3">
    <source>
        <dbReference type="ARBA" id="ARBA00023237"/>
    </source>
</evidence>
<sequence>MKKIYISLFMLCMSVMASYAQSLSSVKGTVSDSHSAEPIANVMVKIIGADLHQLTQVDGSFELKNVPIGEQLIQIERDGYYTQNFPVVIKEGEPVDLGVILLNEAVVQINDLSVISLTDDQLSEDEGGADNTAGLLQASRDIFLNTAAFEFSPTFFRARGYNSENGSLLINGIEMNKLYNGRPQWSNWGGLNDVMRNQVFTNGLTASDYTFGGVAGTNNITMRASEYARGGRVSLASSNRSYSGRLMVSYSSGLSENGWAYSFSASRRFAHEGYNDASLYDSNSFFAAIEKVINDKHSLNFTAFYTPNRRGKSSPNTQEVYDLKDTRYNAYWGTQRGEKRNSRERHIEEPVFMLNHYWDINEKTTLNSNIAFQTGKVANSRIDHGGMNLVTDSSGNDYLIGGGSNPDPTYYQKLPSYFLRDVDNPDYAGAYLATEDFQDDGQMDWQSMYDANLNSANLGGNSIYALYDDRNDDTQFTFNSILRTELTDNIDLNGSVSYRNLKSENFAAIKDLLGGTGFLNVDSFSEILDESQNDLRNPNRLVQEGDRFKYNYEIDASIIDAFAQAQFQYNKVDFYLSGKFASTNYQRNGLYENGRFPGERSYGKSEKLSFSNASFKGGLTYKISGRHLVNFNAGYLSNAPTIRNSFSNSRENNDVVKDLTSEKITTADLSYILRTPKVQARITGFYTEFANATEISFYYADGISFVNEQGAVESSAFVQEVLSGIDKRNIGMELGLSYQITPTIKLKGAAAIGDYIYNNNPNLYLTSDAFDGNLVDEPAYLKNYHVAGGPQQAMSIGFEYRDPNYWWFGATGNHFSNGYLDISPLSRTSNFSTDPSDGQPFNDYDPEIAKQLLVQEQFDSYFLVNAVGGKSWRVDDYFIGFFASINNILNTKYKTGGFEQSRNANYRVLKDDQEREKPIFGPKYWYGYGATYYLNVYFRF</sequence>
<reference evidence="5 6" key="1">
    <citation type="submission" date="2023-09" db="EMBL/GenBank/DDBJ databases">
        <authorList>
            <person name="Rey-Velasco X."/>
        </authorList>
    </citation>
    <scope>NUCLEOTIDE SEQUENCE [LARGE SCALE GENOMIC DNA]</scope>
    <source>
        <strain evidence="5 6">P050</strain>
    </source>
</reference>
<evidence type="ECO:0000256" key="4">
    <source>
        <dbReference type="SAM" id="SignalP"/>
    </source>
</evidence>
<name>A0ABU2Y673_9FLAO</name>
<evidence type="ECO:0000313" key="5">
    <source>
        <dbReference type="EMBL" id="MDT0553701.1"/>
    </source>
</evidence>
<dbReference type="InterPro" id="IPR008969">
    <property type="entry name" value="CarboxyPept-like_regulatory"/>
</dbReference>
<feature type="signal peptide" evidence="4">
    <location>
        <begin position="1"/>
        <end position="20"/>
    </location>
</feature>
<dbReference type="EMBL" id="JAVRHV010000005">
    <property type="protein sequence ID" value="MDT0553701.1"/>
    <property type="molecule type" value="Genomic_DNA"/>
</dbReference>
<organism evidence="5 6">
    <name type="scientific">Urechidicola vernalis</name>
    <dbReference type="NCBI Taxonomy" id="3075600"/>
    <lineage>
        <taxon>Bacteria</taxon>
        <taxon>Pseudomonadati</taxon>
        <taxon>Bacteroidota</taxon>
        <taxon>Flavobacteriia</taxon>
        <taxon>Flavobacteriales</taxon>
        <taxon>Flavobacteriaceae</taxon>
        <taxon>Urechidicola</taxon>
    </lineage>
</organism>
<evidence type="ECO:0000256" key="1">
    <source>
        <dbReference type="ARBA" id="ARBA00004442"/>
    </source>
</evidence>
<comment type="caution">
    <text evidence="5">The sequence shown here is derived from an EMBL/GenBank/DDBJ whole genome shotgun (WGS) entry which is preliminary data.</text>
</comment>
<accession>A0ABU2Y673</accession>
<dbReference type="InterPro" id="IPR036942">
    <property type="entry name" value="Beta-barrel_TonB_sf"/>
</dbReference>
<dbReference type="Proteomes" id="UP001252186">
    <property type="component" value="Unassembled WGS sequence"/>
</dbReference>
<protein>
    <submittedName>
        <fullName evidence="5">TonB-dependent receptor</fullName>
    </submittedName>
</protein>
<keyword evidence="5" id="KW-0675">Receptor</keyword>
<proteinExistence type="predicted"/>
<dbReference type="SUPFAM" id="SSF56935">
    <property type="entry name" value="Porins"/>
    <property type="match status" value="1"/>
</dbReference>
<evidence type="ECO:0000256" key="2">
    <source>
        <dbReference type="ARBA" id="ARBA00023136"/>
    </source>
</evidence>
<keyword evidence="3" id="KW-0998">Cell outer membrane</keyword>
<keyword evidence="2" id="KW-0472">Membrane</keyword>
<gene>
    <name evidence="5" type="ORF">RM519_10625</name>
</gene>
<dbReference type="Gene3D" id="2.40.170.20">
    <property type="entry name" value="TonB-dependent receptor, beta-barrel domain"/>
    <property type="match status" value="1"/>
</dbReference>
<keyword evidence="6" id="KW-1185">Reference proteome</keyword>
<dbReference type="SUPFAM" id="SSF49464">
    <property type="entry name" value="Carboxypeptidase regulatory domain-like"/>
    <property type="match status" value="1"/>
</dbReference>